<comment type="caution">
    <text evidence="5">The sequence shown here is derived from an EMBL/GenBank/DDBJ whole genome shotgun (WGS) entry which is preliminary data.</text>
</comment>
<dbReference type="PANTHER" id="PTHR12435">
    <property type="match status" value="1"/>
</dbReference>
<evidence type="ECO:0000313" key="6">
    <source>
        <dbReference type="Proteomes" id="UP001642540"/>
    </source>
</evidence>
<protein>
    <recommendedName>
        <fullName evidence="4">Protein KTI12 homolog</fullName>
    </recommendedName>
</protein>
<keyword evidence="6" id="KW-1185">Reference proteome</keyword>
<evidence type="ECO:0000256" key="3">
    <source>
        <dbReference type="ARBA" id="ARBA00025768"/>
    </source>
</evidence>
<dbReference type="Gene3D" id="3.40.50.300">
    <property type="entry name" value="P-loop containing nucleotide triphosphate hydrolases"/>
    <property type="match status" value="1"/>
</dbReference>
<dbReference type="Pfam" id="PF08433">
    <property type="entry name" value="KTI12"/>
    <property type="match status" value="1"/>
</dbReference>
<accession>A0ABP1S483</accession>
<gene>
    <name evidence="5" type="ORF">ODALV1_LOCUS29401</name>
</gene>
<dbReference type="Proteomes" id="UP001642540">
    <property type="component" value="Unassembled WGS sequence"/>
</dbReference>
<evidence type="ECO:0000256" key="1">
    <source>
        <dbReference type="ARBA" id="ARBA00022741"/>
    </source>
</evidence>
<evidence type="ECO:0000256" key="2">
    <source>
        <dbReference type="ARBA" id="ARBA00022840"/>
    </source>
</evidence>
<sequence length="283" mass="32597">MPLVVMCGYPSSGKSYWTKKLSEYLEKEQGKQVQVVREEEQFRGEKNDILDDSRKEKELRAKVKSEAQRLLTKDNVVIIDALNYIKGYRYELFCISKAVPTRQVTVHCDVSESQAWEWNINTDRPDNEKYTKVVFEHLIQRFETPDPQNRWDSPFFSVLSGEELDMQAIYTSLFFNKTPKKNMSTQSNPVTESNYLATMEKVTSEIIQKIIASKAENDSSSVDEVEEIEVPYSKLTVHIEGSPTVSQLNKLKRQFITMLKTSSLKGEPGDMFVQYLNSQLSSS</sequence>
<evidence type="ECO:0000256" key="4">
    <source>
        <dbReference type="ARBA" id="ARBA00026170"/>
    </source>
</evidence>
<proteinExistence type="inferred from homology"/>
<keyword evidence="2" id="KW-0067">ATP-binding</keyword>
<dbReference type="InterPro" id="IPR027417">
    <property type="entry name" value="P-loop_NTPase"/>
</dbReference>
<name>A0ABP1S483_9HEXA</name>
<dbReference type="SUPFAM" id="SSF52540">
    <property type="entry name" value="P-loop containing nucleoside triphosphate hydrolases"/>
    <property type="match status" value="1"/>
</dbReference>
<keyword evidence="1" id="KW-0547">Nucleotide-binding</keyword>
<comment type="similarity">
    <text evidence="3">Belongs to the KTI12 family.</text>
</comment>
<evidence type="ECO:0000313" key="5">
    <source>
        <dbReference type="EMBL" id="CAL8143260.1"/>
    </source>
</evidence>
<dbReference type="InterPro" id="IPR013641">
    <property type="entry name" value="KTI12/PSTK"/>
</dbReference>
<dbReference type="EMBL" id="CAXLJM020000151">
    <property type="protein sequence ID" value="CAL8143260.1"/>
    <property type="molecule type" value="Genomic_DNA"/>
</dbReference>
<reference evidence="5 6" key="1">
    <citation type="submission" date="2024-08" db="EMBL/GenBank/DDBJ databases">
        <authorList>
            <person name="Cucini C."/>
            <person name="Frati F."/>
        </authorList>
    </citation>
    <scope>NUCLEOTIDE SEQUENCE [LARGE SCALE GENOMIC DNA]</scope>
</reference>
<organism evidence="5 6">
    <name type="scientific">Orchesella dallaii</name>
    <dbReference type="NCBI Taxonomy" id="48710"/>
    <lineage>
        <taxon>Eukaryota</taxon>
        <taxon>Metazoa</taxon>
        <taxon>Ecdysozoa</taxon>
        <taxon>Arthropoda</taxon>
        <taxon>Hexapoda</taxon>
        <taxon>Collembola</taxon>
        <taxon>Entomobryomorpha</taxon>
        <taxon>Entomobryoidea</taxon>
        <taxon>Orchesellidae</taxon>
        <taxon>Orchesellinae</taxon>
        <taxon>Orchesella</taxon>
    </lineage>
</organism>